<evidence type="ECO:0000259" key="1">
    <source>
        <dbReference type="Pfam" id="PF01593"/>
    </source>
</evidence>
<evidence type="ECO:0000313" key="2">
    <source>
        <dbReference type="EMBL" id="SCZ30284.1"/>
    </source>
</evidence>
<name>A0A1G5MZG5_AFIMA</name>
<dbReference type="InterPro" id="IPR002937">
    <property type="entry name" value="Amino_oxidase"/>
</dbReference>
<dbReference type="InterPro" id="IPR036188">
    <property type="entry name" value="FAD/NAD-bd_sf"/>
</dbReference>
<dbReference type="PANTHER" id="PTHR42923:SF17">
    <property type="entry name" value="AMINE OXIDASE DOMAIN-CONTAINING PROTEIN"/>
    <property type="match status" value="1"/>
</dbReference>
<evidence type="ECO:0000313" key="3">
    <source>
        <dbReference type="Proteomes" id="UP000199347"/>
    </source>
</evidence>
<protein>
    <submittedName>
        <fullName evidence="2">Predicted NAD/FAD-binding protein</fullName>
    </submittedName>
</protein>
<dbReference type="OrthoDB" id="20837at2"/>
<dbReference type="Proteomes" id="UP000199347">
    <property type="component" value="Unassembled WGS sequence"/>
</dbReference>
<dbReference type="STRING" id="1120955.SAMN03080610_01240"/>
<dbReference type="AlphaFoldDB" id="A0A1G5MZG5"/>
<organism evidence="2 3">
    <name type="scientific">Afifella marina DSM 2698</name>
    <dbReference type="NCBI Taxonomy" id="1120955"/>
    <lineage>
        <taxon>Bacteria</taxon>
        <taxon>Pseudomonadati</taxon>
        <taxon>Pseudomonadota</taxon>
        <taxon>Alphaproteobacteria</taxon>
        <taxon>Hyphomicrobiales</taxon>
        <taxon>Afifellaceae</taxon>
        <taxon>Afifella</taxon>
    </lineage>
</organism>
<dbReference type="InterPro" id="IPR050464">
    <property type="entry name" value="Zeta_carotene_desat/Oxidored"/>
</dbReference>
<dbReference type="SUPFAM" id="SSF51905">
    <property type="entry name" value="FAD/NAD(P)-binding domain"/>
    <property type="match status" value="1"/>
</dbReference>
<keyword evidence="3" id="KW-1185">Reference proteome</keyword>
<sequence length="466" mass="51154">MQRFVDDGPGETTGEAEGGKVAVIGSGISGLSAAWLLRRSGRRVVLYEAEGRPGGHSNTVVLPPEKGGIAVDTGFIVYNAANYPNLVAMFEYLGVATEASDMSFAASLDGGRLEYSGTGLNGLFGQRSNLVKPRFWSMLRDLLRFYREAPALIGQERARSLTLGDYLSEERYGEPFVKDHLLPMAAAIWSTTAEEMRAYPVLAFVRFFVSHGLLQLKDRPAWRTVSGGSREYVTRMLDGFGPDLRLGTPVAEVTRQADGVTVVDDKGNRDRFAAVVIASHGDQALKMLGDADAEERATLSAFSYTQNRAVLHQDASLMPRRQRVWSSWNYVGETVAETVAETGEGADPKLCVTYWMNRLQNLDPACPLFVTLNPVREPAAESVIEEISYQHPLFNSAALQAQRELWRLQGRRNTFFCGSYFGYGFHEDGLQAGLAAAEALSGARRPWNVAAQSGRITLSPHLEMAQ</sequence>
<feature type="domain" description="Amine oxidase" evidence="1">
    <location>
        <begin position="28"/>
        <end position="440"/>
    </location>
</feature>
<dbReference type="PANTHER" id="PTHR42923">
    <property type="entry name" value="PROTOPORPHYRINOGEN OXIDASE"/>
    <property type="match status" value="1"/>
</dbReference>
<accession>A0A1G5MZG5</accession>
<dbReference type="Pfam" id="PF01593">
    <property type="entry name" value="Amino_oxidase"/>
    <property type="match status" value="1"/>
</dbReference>
<reference evidence="2 3" key="1">
    <citation type="submission" date="2016-10" db="EMBL/GenBank/DDBJ databases">
        <authorList>
            <person name="de Groot N.N."/>
        </authorList>
    </citation>
    <scope>NUCLEOTIDE SEQUENCE [LARGE SCALE GENOMIC DNA]</scope>
    <source>
        <strain evidence="2 3">DSM 2698</strain>
    </source>
</reference>
<dbReference type="Gene3D" id="1.10.405.20">
    <property type="match status" value="1"/>
</dbReference>
<gene>
    <name evidence="2" type="ORF">SAMN03080610_01240</name>
</gene>
<dbReference type="EMBL" id="FMVW01000002">
    <property type="protein sequence ID" value="SCZ30284.1"/>
    <property type="molecule type" value="Genomic_DNA"/>
</dbReference>
<dbReference type="Gene3D" id="3.50.50.60">
    <property type="entry name" value="FAD/NAD(P)-binding domain"/>
    <property type="match status" value="1"/>
</dbReference>
<dbReference type="GO" id="GO:0016491">
    <property type="term" value="F:oxidoreductase activity"/>
    <property type="evidence" value="ECO:0007669"/>
    <property type="project" value="InterPro"/>
</dbReference>
<dbReference type="Gene3D" id="3.30.70.1990">
    <property type="match status" value="1"/>
</dbReference>
<proteinExistence type="predicted"/>
<dbReference type="FunFam" id="1.10.405.20:FF:000001">
    <property type="entry name" value="Amine oxidase"/>
    <property type="match status" value="1"/>
</dbReference>
<dbReference type="PRINTS" id="PR00419">
    <property type="entry name" value="ADXRDTASE"/>
</dbReference>
<dbReference type="RefSeq" id="WP_092810639.1">
    <property type="nucleotide sequence ID" value="NZ_FMVW01000002.1"/>
</dbReference>